<feature type="coiled-coil region" evidence="2">
    <location>
        <begin position="50"/>
        <end position="116"/>
    </location>
</feature>
<dbReference type="Gene3D" id="1.20.1060.20">
    <property type="match status" value="1"/>
</dbReference>
<sequence length="883" mass="99734">IDRLLVVSPAERKDFLDEASGIKEHQIKQHQANLKLARTAENMSQVDVLLKEVEPRLRMLSKQVRKLEQRQEVEINLRETQEKYYGSLYGSNKKEMDRLELEVNNLDAQYKITFKELEDTQLELSELARSESRQEVFVKLQEKYQAVIKIKNEWERQLAVISGKIQNAYSDLGKQNIGWLEKKVDELKMVGEQFVQEQNKLENELAKAEKLLIENNTNVAELSRDKTQAAVRLSQLQVKQYEQKSERQYLEFSGLTAVKAVLENKNRLGKVHGLVAELGEVENDYRTALEVAAGQHLSSLVVADEGVARAAIEFLREQKMGVATFLPNNKIFGRDVGSDIRALLNEDGVIGLAIDLVKFDEKFRNIFSFVFGDTVIVKSLAVAQSIGIGRARMVTLDGDVAERRGVMKGGWRGQKRMHLSFSGRTIFSDGEGQNYQEELIRQESSFKDFEMKLDQAKTSALLAQMSKEQLLGKLESVQADQKKNQDEMSGMERELNFLQMSPEEYGVHLTELEKEKEKIKLEIVGTESESDKIALEIKQFNDSEEIKKQRVFGLQESMQKKQLEVNGILSTRNEHKISLAKLETKNEDLSNEVSGEMSVSLAALAERAYMILSQSELEIAAADIQKLKYQLSLIGGIDDDVIKEYETTKERYDFLSNQLKDLTTATDDLSKMIDELAEIMKKKRSTAFKQIRKEFDRYFKILFNGGSAQLEEIYGEKEEDELLAEEMAMAEGVTEALEAIKPVTKKRDKILTGIDIAVNPPGKKIKNISSLSGGERTLTSIALICAILNCNPSPFVVMDEVEAALDETNTLRFANIMSELATKSQFIIITHNRVTMHSADALYGVTMGGEGISKLLSVNIGEVGRYEDKPKTEVNGADIDKIS</sequence>
<proteinExistence type="predicted"/>
<dbReference type="GO" id="GO:0016887">
    <property type="term" value="F:ATP hydrolysis activity"/>
    <property type="evidence" value="ECO:0007669"/>
    <property type="project" value="InterPro"/>
</dbReference>
<evidence type="ECO:0000259" key="3">
    <source>
        <dbReference type="SMART" id="SM00968"/>
    </source>
</evidence>
<gene>
    <name evidence="4" type="ORF">A2537_00890</name>
</gene>
<dbReference type="InterPro" id="IPR027417">
    <property type="entry name" value="P-loop_NTPase"/>
</dbReference>
<evidence type="ECO:0000313" key="4">
    <source>
        <dbReference type="EMBL" id="OGH88411.1"/>
    </source>
</evidence>
<reference evidence="4 5" key="1">
    <citation type="journal article" date="2016" name="Nat. Commun.">
        <title>Thousands of microbial genomes shed light on interconnected biogeochemical processes in an aquifer system.</title>
        <authorList>
            <person name="Anantharaman K."/>
            <person name="Brown C.T."/>
            <person name="Hug L.A."/>
            <person name="Sharon I."/>
            <person name="Castelle C.J."/>
            <person name="Probst A.J."/>
            <person name="Thomas B.C."/>
            <person name="Singh A."/>
            <person name="Wilkins M.J."/>
            <person name="Karaoz U."/>
            <person name="Brodie E.L."/>
            <person name="Williams K.H."/>
            <person name="Hubbard S.S."/>
            <person name="Banfield J.F."/>
        </authorList>
    </citation>
    <scope>NUCLEOTIDE SEQUENCE [LARGE SCALE GENOMIC DNA]</scope>
</reference>
<dbReference type="InterPro" id="IPR036277">
    <property type="entry name" value="SMC_hinge_sf"/>
</dbReference>
<dbReference type="Proteomes" id="UP000178490">
    <property type="component" value="Unassembled WGS sequence"/>
</dbReference>
<dbReference type="InterPro" id="IPR010935">
    <property type="entry name" value="SMC_hinge"/>
</dbReference>
<dbReference type="PANTHER" id="PTHR43977">
    <property type="entry name" value="STRUCTURAL MAINTENANCE OF CHROMOSOMES PROTEIN 3"/>
    <property type="match status" value="1"/>
</dbReference>
<keyword evidence="1 2" id="KW-0175">Coiled coil</keyword>
<dbReference type="InterPro" id="IPR003395">
    <property type="entry name" value="RecF/RecN/SMC_N"/>
</dbReference>
<evidence type="ECO:0000313" key="5">
    <source>
        <dbReference type="Proteomes" id="UP000178490"/>
    </source>
</evidence>
<dbReference type="Pfam" id="PF02463">
    <property type="entry name" value="SMC_N"/>
    <property type="match status" value="1"/>
</dbReference>
<dbReference type="PIRSF" id="PIRSF005719">
    <property type="entry name" value="SMC"/>
    <property type="match status" value="1"/>
</dbReference>
<dbReference type="Gene3D" id="3.30.70.1620">
    <property type="match status" value="1"/>
</dbReference>
<dbReference type="Pfam" id="PF06470">
    <property type="entry name" value="SMC_hinge"/>
    <property type="match status" value="1"/>
</dbReference>
<dbReference type="SMART" id="SM00968">
    <property type="entry name" value="SMC_hinge"/>
    <property type="match status" value="1"/>
</dbReference>
<organism evidence="4 5">
    <name type="scientific">Candidatus Magasanikbacteria bacterium RIFOXYD2_FULL_36_9</name>
    <dbReference type="NCBI Taxonomy" id="1798707"/>
    <lineage>
        <taxon>Bacteria</taxon>
        <taxon>Candidatus Magasanikiibacteriota</taxon>
    </lineage>
</organism>
<feature type="domain" description="SMC hinge" evidence="3">
    <location>
        <begin position="269"/>
        <end position="387"/>
    </location>
</feature>
<evidence type="ECO:0000256" key="1">
    <source>
        <dbReference type="ARBA" id="ARBA00023054"/>
    </source>
</evidence>
<evidence type="ECO:0000256" key="2">
    <source>
        <dbReference type="SAM" id="Coils"/>
    </source>
</evidence>
<feature type="non-terminal residue" evidence="4">
    <location>
        <position position="1"/>
    </location>
</feature>
<name>A0A1F6NWZ8_9BACT</name>
<dbReference type="SUPFAM" id="SSF75553">
    <property type="entry name" value="Smc hinge domain"/>
    <property type="match status" value="1"/>
</dbReference>
<dbReference type="SUPFAM" id="SSF52540">
    <property type="entry name" value="P-loop containing nucleoside triphosphate hydrolases"/>
    <property type="match status" value="1"/>
</dbReference>
<dbReference type="InterPro" id="IPR024704">
    <property type="entry name" value="SMC"/>
</dbReference>
<dbReference type="GO" id="GO:0005694">
    <property type="term" value="C:chromosome"/>
    <property type="evidence" value="ECO:0007669"/>
    <property type="project" value="InterPro"/>
</dbReference>
<protein>
    <recommendedName>
        <fullName evidence="3">SMC hinge domain-containing protein</fullName>
    </recommendedName>
</protein>
<dbReference type="Gene3D" id="3.40.50.300">
    <property type="entry name" value="P-loop containing nucleotide triphosphate hydrolases"/>
    <property type="match status" value="1"/>
</dbReference>
<comment type="caution">
    <text evidence="4">The sequence shown here is derived from an EMBL/GenBank/DDBJ whole genome shotgun (WGS) entry which is preliminary data.</text>
</comment>
<dbReference type="GO" id="GO:0051276">
    <property type="term" value="P:chromosome organization"/>
    <property type="evidence" value="ECO:0007669"/>
    <property type="project" value="InterPro"/>
</dbReference>
<dbReference type="AlphaFoldDB" id="A0A1F6NWZ8"/>
<feature type="coiled-coil region" evidence="2">
    <location>
        <begin position="474"/>
        <end position="529"/>
    </location>
</feature>
<dbReference type="EMBL" id="MFRC01000065">
    <property type="protein sequence ID" value="OGH88411.1"/>
    <property type="molecule type" value="Genomic_DNA"/>
</dbReference>
<dbReference type="Gene3D" id="6.10.140.1720">
    <property type="match status" value="1"/>
</dbReference>
<accession>A0A1F6NWZ8</accession>
<dbReference type="GO" id="GO:0005524">
    <property type="term" value="F:ATP binding"/>
    <property type="evidence" value="ECO:0007669"/>
    <property type="project" value="InterPro"/>
</dbReference>
<feature type="coiled-coil region" evidence="2">
    <location>
        <begin position="191"/>
        <end position="225"/>
    </location>
</feature>